<dbReference type="EMBL" id="VFML01000001">
    <property type="protein sequence ID" value="TQJ03845.1"/>
    <property type="molecule type" value="Genomic_DNA"/>
</dbReference>
<accession>A0A542DLK3</accession>
<name>A0A542DLK3_AMYCI</name>
<evidence type="ECO:0000256" key="1">
    <source>
        <dbReference type="SAM" id="MobiDB-lite"/>
    </source>
</evidence>
<sequence length="756" mass="79059">MSWGGDGHHRSPSLAEPLLPRISGRAPSKADTTSACTRFGALVLTLLFLAGSCLFLPSASGQPLPEEPDRLRMDIAEMSPRLLTTDSTTLTVRGRLTNVGDRRISDLKARVQLGQVRSDERQLAESLAEPPPAELSMSRFTEVVDELAPGESAPLALEVPLNGAADGLEVVRPGVYPLLVNVNGTPEYGGTARLAELNMMLPVLGVPGGSTGSGEYLPDQPRRLSVLWPIAATEPQVVAAPLGGPLVLANDALADALAPGGRLDALVSAADQARDDPRVFGSLCFAVDPDLLQTVEAMAGGYRVRTPRGTIEGTGAAAASRWLDSLRALVDGKCVIQLPFADADLAAVSAIRDSAPGLTATAVGNAATVTRILNVKPVDGVLWPDGRLNDDALEDLSGAGVNTLIVDPDRLPDDTTDGSAPELAGTGIRAQPYDALLARSLTGSGAANTLNPVMEPDIAVQNGLAVLAMRAGLNQRETGSGPVLLAPPHQWTASAAELDTLLQTLGDFAGSGRVEPVQLQELLATRTTGDAGMVRPARDVPTEPSGQVLGRMRDIDAITTDLGRAMSVDATAQVEPAQVLQPLRNGLLRASSSAWRTTQQRDQAMLVAREQLDTLRGRVTAVTPNRPIQLASGSSPLPVLLSSELPVAITVQINLSNAAGLRPEDVPDVVIAANSKVNRRIPAEAQRAGKFNVYVSLSTPGGTELGPPARFELISNEYGVITVIVTATAGGALLLLAGRRIYRRIRAEKRAGASGT</sequence>
<organism evidence="3 4">
    <name type="scientific">Amycolatopsis cihanbeyliensis</name>
    <dbReference type="NCBI Taxonomy" id="1128664"/>
    <lineage>
        <taxon>Bacteria</taxon>
        <taxon>Bacillati</taxon>
        <taxon>Actinomycetota</taxon>
        <taxon>Actinomycetes</taxon>
        <taxon>Pseudonocardiales</taxon>
        <taxon>Pseudonocardiaceae</taxon>
        <taxon>Amycolatopsis</taxon>
    </lineage>
</organism>
<dbReference type="Proteomes" id="UP000320876">
    <property type="component" value="Unassembled WGS sequence"/>
</dbReference>
<evidence type="ECO:0000313" key="4">
    <source>
        <dbReference type="Proteomes" id="UP000320876"/>
    </source>
</evidence>
<evidence type="ECO:0008006" key="5">
    <source>
        <dbReference type="Google" id="ProtNLM"/>
    </source>
</evidence>
<proteinExistence type="predicted"/>
<keyword evidence="4" id="KW-1185">Reference proteome</keyword>
<feature type="transmembrane region" description="Helical" evidence="2">
    <location>
        <begin position="718"/>
        <end position="737"/>
    </location>
</feature>
<evidence type="ECO:0000313" key="3">
    <source>
        <dbReference type="EMBL" id="TQJ03845.1"/>
    </source>
</evidence>
<reference evidence="3 4" key="1">
    <citation type="submission" date="2019-06" db="EMBL/GenBank/DDBJ databases">
        <title>Sequencing the genomes of 1000 actinobacteria strains.</title>
        <authorList>
            <person name="Klenk H.-P."/>
        </authorList>
    </citation>
    <scope>NUCLEOTIDE SEQUENCE [LARGE SCALE GENOMIC DNA]</scope>
    <source>
        <strain evidence="3 4">DSM 45679</strain>
    </source>
</reference>
<feature type="region of interest" description="Disordered" evidence="1">
    <location>
        <begin position="1"/>
        <end position="31"/>
    </location>
</feature>
<dbReference type="Pfam" id="PF19516">
    <property type="entry name" value="DUF6049"/>
    <property type="match status" value="1"/>
</dbReference>
<dbReference type="AlphaFoldDB" id="A0A542DLK3"/>
<dbReference type="InterPro" id="IPR046112">
    <property type="entry name" value="DUF6049"/>
</dbReference>
<gene>
    <name evidence="3" type="ORF">FB471_3615</name>
</gene>
<comment type="caution">
    <text evidence="3">The sequence shown here is derived from an EMBL/GenBank/DDBJ whole genome shotgun (WGS) entry which is preliminary data.</text>
</comment>
<evidence type="ECO:0000256" key="2">
    <source>
        <dbReference type="SAM" id="Phobius"/>
    </source>
</evidence>
<feature type="transmembrane region" description="Helical" evidence="2">
    <location>
        <begin position="39"/>
        <end position="59"/>
    </location>
</feature>
<keyword evidence="2" id="KW-1133">Transmembrane helix</keyword>
<dbReference type="RefSeq" id="WP_246076460.1">
    <property type="nucleotide sequence ID" value="NZ_VFML01000001.1"/>
</dbReference>
<keyword evidence="2" id="KW-0812">Transmembrane</keyword>
<protein>
    <recommendedName>
        <fullName evidence="5">Glycoprotein</fullName>
    </recommendedName>
</protein>
<keyword evidence="2" id="KW-0472">Membrane</keyword>